<feature type="compositionally biased region" description="Polar residues" evidence="1">
    <location>
        <begin position="131"/>
        <end position="144"/>
    </location>
</feature>
<evidence type="ECO:0000256" key="1">
    <source>
        <dbReference type="SAM" id="MobiDB-lite"/>
    </source>
</evidence>
<comment type="caution">
    <text evidence="2">The sequence shown here is derived from an EMBL/GenBank/DDBJ whole genome shotgun (WGS) entry which is preliminary data.</text>
</comment>
<feature type="region of interest" description="Disordered" evidence="1">
    <location>
        <begin position="76"/>
        <end position="105"/>
    </location>
</feature>
<dbReference type="Proteomes" id="UP001057375">
    <property type="component" value="Unassembled WGS sequence"/>
</dbReference>
<accession>A0ABQ5KZE9</accession>
<protein>
    <submittedName>
        <fullName evidence="2">Uncharacterized protein</fullName>
    </submittedName>
</protein>
<keyword evidence="3" id="KW-1185">Reference proteome</keyword>
<dbReference type="EMBL" id="BQXS01005235">
    <property type="protein sequence ID" value="GKT37796.1"/>
    <property type="molecule type" value="Genomic_DNA"/>
</dbReference>
<organism evidence="2 3">
    <name type="scientific">Aduncisulcus paluster</name>
    <dbReference type="NCBI Taxonomy" id="2918883"/>
    <lineage>
        <taxon>Eukaryota</taxon>
        <taxon>Metamonada</taxon>
        <taxon>Carpediemonas-like organisms</taxon>
        <taxon>Aduncisulcus</taxon>
    </lineage>
</organism>
<sequence length="191" mass="21549">DEEEVSVVADSERKPGEKRRTGSPESRNKFLDEHNLLHQPGEDLDEDTEFESCMESGVVDIIHEEIEEFSQVEFLPIPMDGEPNHSTQGEEEQQPQPEPDPQNLWSQRFPKKATVDLTSTVQYSIASPANSRIDPVTTSETNASVPPLGAATERPQPTIATAMLWHNGLWWWRRQGRGGKRGKDVFELNVC</sequence>
<name>A0ABQ5KZE9_9EUKA</name>
<reference evidence="2" key="1">
    <citation type="submission" date="2022-03" db="EMBL/GenBank/DDBJ databases">
        <title>Draft genome sequence of Aduncisulcus paluster, a free-living microaerophilic Fornicata.</title>
        <authorList>
            <person name="Yuyama I."/>
            <person name="Kume K."/>
            <person name="Tamura T."/>
            <person name="Inagaki Y."/>
            <person name="Hashimoto T."/>
        </authorList>
    </citation>
    <scope>NUCLEOTIDE SEQUENCE</scope>
    <source>
        <strain evidence="2">NY0171</strain>
    </source>
</reference>
<evidence type="ECO:0000313" key="3">
    <source>
        <dbReference type="Proteomes" id="UP001057375"/>
    </source>
</evidence>
<feature type="region of interest" description="Disordered" evidence="1">
    <location>
        <begin position="1"/>
        <end position="47"/>
    </location>
</feature>
<feature type="non-terminal residue" evidence="2">
    <location>
        <position position="1"/>
    </location>
</feature>
<evidence type="ECO:0000313" key="2">
    <source>
        <dbReference type="EMBL" id="GKT37796.1"/>
    </source>
</evidence>
<proteinExistence type="predicted"/>
<gene>
    <name evidence="2" type="ORF">ADUPG1_003734</name>
</gene>
<feature type="compositionally biased region" description="Basic and acidic residues" evidence="1">
    <location>
        <begin position="10"/>
        <end position="36"/>
    </location>
</feature>
<feature type="region of interest" description="Disordered" evidence="1">
    <location>
        <begin position="131"/>
        <end position="153"/>
    </location>
</feature>